<organism evidence="2 3">
    <name type="scientific">Streptomyces olivaceiscleroticus</name>
    <dbReference type="NCBI Taxonomy" id="68245"/>
    <lineage>
        <taxon>Bacteria</taxon>
        <taxon>Bacillati</taxon>
        <taxon>Actinomycetota</taxon>
        <taxon>Actinomycetes</taxon>
        <taxon>Kitasatosporales</taxon>
        <taxon>Streptomycetaceae</taxon>
        <taxon>Streptomyces</taxon>
    </lineage>
</organism>
<evidence type="ECO:0000256" key="1">
    <source>
        <dbReference type="SAM" id="MobiDB-lite"/>
    </source>
</evidence>
<protein>
    <submittedName>
        <fullName evidence="2">Uncharacterized protein</fullName>
    </submittedName>
</protein>
<evidence type="ECO:0000313" key="2">
    <source>
        <dbReference type="EMBL" id="GAA0462868.1"/>
    </source>
</evidence>
<dbReference type="EMBL" id="BAAABY010000023">
    <property type="protein sequence ID" value="GAA0462868.1"/>
    <property type="molecule type" value="Genomic_DNA"/>
</dbReference>
<evidence type="ECO:0000313" key="3">
    <source>
        <dbReference type="Proteomes" id="UP001500909"/>
    </source>
</evidence>
<proteinExistence type="predicted"/>
<sequence length="77" mass="8899">MRSELGPARSTNIRVVELDMIYGLLLDCFDPEPARSGTRDDTTDESGDHHVSNSDRRENGPGERRERARDIRRFRQL</sequence>
<name>A0ABN0ZY49_9ACTN</name>
<feature type="region of interest" description="Disordered" evidence="1">
    <location>
        <begin position="31"/>
        <end position="77"/>
    </location>
</feature>
<comment type="caution">
    <text evidence="2">The sequence shown here is derived from an EMBL/GenBank/DDBJ whole genome shotgun (WGS) entry which is preliminary data.</text>
</comment>
<reference evidence="2 3" key="1">
    <citation type="journal article" date="2019" name="Int. J. Syst. Evol. Microbiol.">
        <title>The Global Catalogue of Microorganisms (GCM) 10K type strain sequencing project: providing services to taxonomists for standard genome sequencing and annotation.</title>
        <authorList>
            <consortium name="The Broad Institute Genomics Platform"/>
            <consortium name="The Broad Institute Genome Sequencing Center for Infectious Disease"/>
            <person name="Wu L."/>
            <person name="Ma J."/>
        </authorList>
    </citation>
    <scope>NUCLEOTIDE SEQUENCE [LARGE SCALE GENOMIC DNA]</scope>
    <source>
        <strain evidence="2 3">JCM 4805</strain>
    </source>
</reference>
<feature type="compositionally biased region" description="Basic and acidic residues" evidence="1">
    <location>
        <begin position="37"/>
        <end position="77"/>
    </location>
</feature>
<accession>A0ABN0ZY49</accession>
<gene>
    <name evidence="2" type="ORF">GCM10010361_28410</name>
</gene>
<keyword evidence="3" id="KW-1185">Reference proteome</keyword>
<dbReference type="Proteomes" id="UP001500909">
    <property type="component" value="Unassembled WGS sequence"/>
</dbReference>